<dbReference type="GO" id="GO:0005125">
    <property type="term" value="F:cytokine activity"/>
    <property type="evidence" value="ECO:0007669"/>
    <property type="project" value="UniProtKB-KW"/>
</dbReference>
<reference evidence="12" key="1">
    <citation type="submission" date="2018-12" db="EMBL/GenBank/DDBJ databases">
        <authorList>
            <person name="Yazar S."/>
        </authorList>
    </citation>
    <scope>NUCLEOTIDE SEQUENCE [LARGE SCALE GENOMIC DNA]</scope>
</reference>
<dbReference type="GO" id="GO:0005615">
    <property type="term" value="C:extracellular space"/>
    <property type="evidence" value="ECO:0007669"/>
    <property type="project" value="UniProtKB-KW"/>
</dbReference>
<dbReference type="CDD" id="cd00184">
    <property type="entry name" value="TNF"/>
    <property type="match status" value="1"/>
</dbReference>
<evidence type="ECO:0000256" key="7">
    <source>
        <dbReference type="ARBA" id="ARBA00030168"/>
    </source>
</evidence>
<dbReference type="GO" id="GO:0006955">
    <property type="term" value="P:immune response"/>
    <property type="evidence" value="ECO:0007669"/>
    <property type="project" value="InterPro"/>
</dbReference>
<dbReference type="InterPro" id="IPR008983">
    <property type="entry name" value="Tumour_necrosis_fac-like_dom"/>
</dbReference>
<evidence type="ECO:0000256" key="2">
    <source>
        <dbReference type="ARBA" id="ARBA00008670"/>
    </source>
</evidence>
<dbReference type="InterPro" id="IPR021184">
    <property type="entry name" value="TNF_CS"/>
</dbReference>
<evidence type="ECO:0000313" key="12">
    <source>
        <dbReference type="Proteomes" id="UP000314987"/>
    </source>
</evidence>
<dbReference type="SMART" id="SM00207">
    <property type="entry name" value="TNF"/>
    <property type="match status" value="1"/>
</dbReference>
<evidence type="ECO:0000256" key="4">
    <source>
        <dbReference type="ARBA" id="ARBA00022514"/>
    </source>
</evidence>
<comment type="subcellular location">
    <subcellularLocation>
        <location evidence="1">Membrane</location>
        <topology evidence="1">Single-pass type II membrane protein</topology>
    </subcellularLocation>
</comment>
<dbReference type="Proteomes" id="UP000314987">
    <property type="component" value="Unassembled WGS sequence"/>
</dbReference>
<evidence type="ECO:0000256" key="8">
    <source>
        <dbReference type="ARBA" id="ARBA00033262"/>
    </source>
</evidence>
<keyword evidence="6" id="KW-0325">Glycoprotein</keyword>
<gene>
    <name evidence="11" type="primary">LTB</name>
</gene>
<dbReference type="InterPro" id="IPR006053">
    <property type="entry name" value="TNF"/>
</dbReference>
<dbReference type="OrthoDB" id="9933527at2759"/>
<reference evidence="11" key="3">
    <citation type="submission" date="2025-09" db="UniProtKB">
        <authorList>
            <consortium name="Ensembl"/>
        </authorList>
    </citation>
    <scope>IDENTIFICATION</scope>
</reference>
<dbReference type="PRINTS" id="PR01237">
    <property type="entry name" value="TNFC"/>
</dbReference>
<dbReference type="STRING" id="29139.ENSVURP00010002485"/>
<protein>
    <recommendedName>
        <fullName evidence="3">Lymphotoxin-beta</fullName>
    </recommendedName>
    <alternativeName>
        <fullName evidence="7">Tumor necrosis factor C</fullName>
    </alternativeName>
    <alternativeName>
        <fullName evidence="8">Tumor necrosis factor ligand superfamily member 3</fullName>
    </alternativeName>
</protein>
<keyword evidence="4" id="KW-0202">Cytokine</keyword>
<dbReference type="GeneID" id="114053540"/>
<dbReference type="AlphaFoldDB" id="A0A4X2JZV5"/>
<name>A0A4X2JZV5_VOMUR</name>
<dbReference type="GO" id="GO:0005164">
    <property type="term" value="F:tumor necrosis factor receptor binding"/>
    <property type="evidence" value="ECO:0007669"/>
    <property type="project" value="InterPro"/>
</dbReference>
<keyword evidence="12" id="KW-1185">Reference proteome</keyword>
<dbReference type="PROSITE" id="PS50049">
    <property type="entry name" value="THD_2"/>
    <property type="match status" value="1"/>
</dbReference>
<evidence type="ECO:0000256" key="1">
    <source>
        <dbReference type="ARBA" id="ARBA00004606"/>
    </source>
</evidence>
<dbReference type="InterPro" id="IPR002961">
    <property type="entry name" value="TNF_C"/>
</dbReference>
<feature type="domain" description="THD" evidence="10">
    <location>
        <begin position="87"/>
        <end position="251"/>
    </location>
</feature>
<dbReference type="Gene3D" id="2.60.120.40">
    <property type="match status" value="1"/>
</dbReference>
<organism evidence="11 12">
    <name type="scientific">Vombatus ursinus</name>
    <name type="common">Common wombat</name>
    <dbReference type="NCBI Taxonomy" id="29139"/>
    <lineage>
        <taxon>Eukaryota</taxon>
        <taxon>Metazoa</taxon>
        <taxon>Chordata</taxon>
        <taxon>Craniata</taxon>
        <taxon>Vertebrata</taxon>
        <taxon>Euteleostomi</taxon>
        <taxon>Mammalia</taxon>
        <taxon>Metatheria</taxon>
        <taxon>Diprotodontia</taxon>
        <taxon>Vombatidae</taxon>
        <taxon>Vombatus</taxon>
    </lineage>
</organism>
<dbReference type="GO" id="GO:0005886">
    <property type="term" value="C:plasma membrane"/>
    <property type="evidence" value="ECO:0007669"/>
    <property type="project" value="UniProtKB-ARBA"/>
</dbReference>
<evidence type="ECO:0000256" key="6">
    <source>
        <dbReference type="ARBA" id="ARBA00023180"/>
    </source>
</evidence>
<evidence type="ECO:0000256" key="5">
    <source>
        <dbReference type="ARBA" id="ARBA00023136"/>
    </source>
</evidence>
<feature type="transmembrane region" description="Helical" evidence="9">
    <location>
        <begin position="20"/>
        <end position="46"/>
    </location>
</feature>
<dbReference type="PROSITE" id="PS00251">
    <property type="entry name" value="THD_1"/>
    <property type="match status" value="1"/>
</dbReference>
<proteinExistence type="inferred from homology"/>
<dbReference type="CTD" id="4050"/>
<dbReference type="InterPro" id="IPR006052">
    <property type="entry name" value="TNF_dom"/>
</dbReference>
<reference evidence="11" key="2">
    <citation type="submission" date="2025-08" db="UniProtKB">
        <authorList>
            <consortium name="Ensembl"/>
        </authorList>
    </citation>
    <scope>IDENTIFICATION</scope>
</reference>
<evidence type="ECO:0000256" key="9">
    <source>
        <dbReference type="SAM" id="Phobius"/>
    </source>
</evidence>
<comment type="similarity">
    <text evidence="2">Belongs to the tumor necrosis factor family.</text>
</comment>
<dbReference type="PRINTS" id="PR01234">
    <property type="entry name" value="TNECROSISFCT"/>
</dbReference>
<dbReference type="GeneTree" id="ENSGT01060000248544"/>
<evidence type="ECO:0000256" key="3">
    <source>
        <dbReference type="ARBA" id="ARBA00017745"/>
    </source>
</evidence>
<dbReference type="SUPFAM" id="SSF49842">
    <property type="entry name" value="TNF-like"/>
    <property type="match status" value="1"/>
</dbReference>
<sequence>MGAPGLEACAGGPNKKGCLLLASVGAAVLGTLLLSVPLTVLTMLALMPQEQGGQVADPSGPGEQLLQQLGFHKLPVESRSDLSPIPPAAHLIGVSKSDHGLRWVSGHEEAFLKSGTQFLGDEGLLALPQDGIYFLYCHIGYRGRAPSGGEQFRSQHQTGDLGVAVTLRSWLFRAGGASGSGEPELLLQGSETVTPPMWQAAGVGQGTLWYASVGFGGLAQLRGGERIYVNVSHLDMVDFRRGKTFFGAVMVG</sequence>
<dbReference type="PANTHER" id="PTHR11471:SF29">
    <property type="entry name" value="LYMPHOTOXIN-BETA"/>
    <property type="match status" value="1"/>
</dbReference>
<dbReference type="Ensembl" id="ENSVURT00010002823.1">
    <property type="protein sequence ID" value="ENSVURP00010002485.1"/>
    <property type="gene ID" value="ENSVURG00010002035.1"/>
</dbReference>
<dbReference type="Pfam" id="PF00229">
    <property type="entry name" value="TNF"/>
    <property type="match status" value="1"/>
</dbReference>
<dbReference type="PANTHER" id="PTHR11471">
    <property type="entry name" value="TUMOR NECROSIS FACTOR FAMILY MEMBER"/>
    <property type="match status" value="1"/>
</dbReference>
<evidence type="ECO:0000313" key="11">
    <source>
        <dbReference type="Ensembl" id="ENSVURP00010002485.1"/>
    </source>
</evidence>
<accession>A0A4X2JZV5</accession>
<keyword evidence="9" id="KW-0812">Transmembrane</keyword>
<evidence type="ECO:0000259" key="10">
    <source>
        <dbReference type="PROSITE" id="PS50049"/>
    </source>
</evidence>
<dbReference type="FunFam" id="2.60.120.40:FF:000030">
    <property type="entry name" value="Lymphotoxin-beta"/>
    <property type="match status" value="1"/>
</dbReference>
<keyword evidence="9" id="KW-1133">Transmembrane helix</keyword>
<dbReference type="RefSeq" id="XP_027732448.1">
    <property type="nucleotide sequence ID" value="XM_027876647.1"/>
</dbReference>
<keyword evidence="5 9" id="KW-0472">Membrane</keyword>